<evidence type="ECO:0000259" key="1">
    <source>
        <dbReference type="Pfam" id="PF00696"/>
    </source>
</evidence>
<dbReference type="Proteomes" id="UP001368500">
    <property type="component" value="Unassembled WGS sequence"/>
</dbReference>
<dbReference type="GO" id="GO:0016301">
    <property type="term" value="F:kinase activity"/>
    <property type="evidence" value="ECO:0007669"/>
    <property type="project" value="UniProtKB-KW"/>
</dbReference>
<dbReference type="RefSeq" id="WP_341372977.1">
    <property type="nucleotide sequence ID" value="NZ_JBBUTF010000003.1"/>
</dbReference>
<dbReference type="InterPro" id="IPR001048">
    <property type="entry name" value="Asp/Glu/Uridylate_kinase"/>
</dbReference>
<gene>
    <name evidence="2" type="ORF">AACH11_04390</name>
</gene>
<feature type="domain" description="Aspartate/glutamate/uridylate kinase" evidence="1">
    <location>
        <begin position="2"/>
        <end position="141"/>
    </location>
</feature>
<proteinExistence type="predicted"/>
<dbReference type="Gene3D" id="3.40.1160.10">
    <property type="entry name" value="Acetylglutamate kinase-like"/>
    <property type="match status" value="1"/>
</dbReference>
<keyword evidence="2" id="KW-0808">Transferase</keyword>
<comment type="caution">
    <text evidence="2">The sequence shown here is derived from an EMBL/GenBank/DDBJ whole genome shotgun (WGS) entry which is preliminary data.</text>
</comment>
<dbReference type="EMBL" id="JBBUTF010000003">
    <property type="protein sequence ID" value="MEK8025199.1"/>
    <property type="molecule type" value="Genomic_DNA"/>
</dbReference>
<dbReference type="SUPFAM" id="SSF53633">
    <property type="entry name" value="Carbamate kinase-like"/>
    <property type="match status" value="1"/>
</dbReference>
<dbReference type="InterPro" id="IPR036393">
    <property type="entry name" value="AceGlu_kinase-like_sf"/>
</dbReference>
<evidence type="ECO:0000313" key="3">
    <source>
        <dbReference type="Proteomes" id="UP001368500"/>
    </source>
</evidence>
<dbReference type="Pfam" id="PF00696">
    <property type="entry name" value="AA_kinase"/>
    <property type="match status" value="1"/>
</dbReference>
<sequence length="198" mass="21445">MWVIKIGGSLNEDACLPQWLQLAAELGGGRVALVCGGGRFADGVRDSQRHWQFDDLAAHNMAVLAMAQSAYLAQALAPELELADSEPAIRQVLRRGRTAVWLPMAMCRATPDADTHWDVTSDSLALGLARRLNAERLVLVKSCATPPADALPCLDTLSAQGVLDRAFAQRAADAPFPIELLHKAEPQRLRERLLGLSC</sequence>
<keyword evidence="2" id="KW-0418">Kinase</keyword>
<reference evidence="2 3" key="1">
    <citation type="submission" date="2024-04" db="EMBL/GenBank/DDBJ databases">
        <title>Novel species of the genus Ideonella isolated from streams.</title>
        <authorList>
            <person name="Lu H."/>
        </authorList>
    </citation>
    <scope>NUCLEOTIDE SEQUENCE [LARGE SCALE GENOMIC DNA]</scope>
    <source>
        <strain evidence="2 3">BYS139W</strain>
    </source>
</reference>
<organism evidence="2 3">
    <name type="scientific">Pseudaquabacterium rugosum</name>
    <dbReference type="NCBI Taxonomy" id="2984194"/>
    <lineage>
        <taxon>Bacteria</taxon>
        <taxon>Pseudomonadati</taxon>
        <taxon>Pseudomonadota</taxon>
        <taxon>Betaproteobacteria</taxon>
        <taxon>Burkholderiales</taxon>
        <taxon>Sphaerotilaceae</taxon>
        <taxon>Pseudaquabacterium</taxon>
    </lineage>
</organism>
<accession>A0ABU9B7R6</accession>
<protein>
    <submittedName>
        <fullName evidence="2">Aspartate kinase</fullName>
    </submittedName>
</protein>
<keyword evidence="3" id="KW-1185">Reference proteome</keyword>
<evidence type="ECO:0000313" key="2">
    <source>
        <dbReference type="EMBL" id="MEK8025199.1"/>
    </source>
</evidence>
<name>A0ABU9B7R6_9BURK</name>